<reference evidence="2" key="1">
    <citation type="journal article" date="2020" name="mSystems">
        <title>Genome- and Community-Level Interaction Insights into Carbon Utilization and Element Cycling Functions of Hydrothermarchaeota in Hydrothermal Sediment.</title>
        <authorList>
            <person name="Zhou Z."/>
            <person name="Liu Y."/>
            <person name="Xu W."/>
            <person name="Pan J."/>
            <person name="Luo Z.H."/>
            <person name="Li M."/>
        </authorList>
    </citation>
    <scope>NUCLEOTIDE SEQUENCE [LARGE SCALE GENOMIC DNA]</scope>
    <source>
        <strain evidence="2">HyVt-501</strain>
    </source>
</reference>
<proteinExistence type="predicted"/>
<name>A0A7C5L6C1_AQUAO</name>
<protein>
    <recommendedName>
        <fullName evidence="1">Cytochrome P460 domain-containing protein</fullName>
    </recommendedName>
</protein>
<dbReference type="AlphaFoldDB" id="A0A7C5L6C1"/>
<evidence type="ECO:0000313" key="2">
    <source>
        <dbReference type="EMBL" id="HHJ63847.1"/>
    </source>
</evidence>
<accession>A0A7C5L6C1</accession>
<dbReference type="Proteomes" id="UP000885792">
    <property type="component" value="Unassembled WGS sequence"/>
</dbReference>
<comment type="caution">
    <text evidence="2">The sequence shown here is derived from an EMBL/GenBank/DDBJ whole genome shotgun (WGS) entry which is preliminary data.</text>
</comment>
<dbReference type="Pfam" id="PF16694">
    <property type="entry name" value="Cytochrome_P460"/>
    <property type="match status" value="1"/>
</dbReference>
<organism evidence="2">
    <name type="scientific">Aquifex aeolicus</name>
    <dbReference type="NCBI Taxonomy" id="63363"/>
    <lineage>
        <taxon>Bacteria</taxon>
        <taxon>Pseudomonadati</taxon>
        <taxon>Aquificota</taxon>
        <taxon>Aquificia</taxon>
        <taxon>Aquificales</taxon>
        <taxon>Aquificaceae</taxon>
        <taxon>Aquifex</taxon>
    </lineage>
</organism>
<gene>
    <name evidence="2" type="ORF">ENJ61_02970</name>
</gene>
<sequence length="158" mass="17869">MRGTLIGSVVAILSLSFGGELSFPENWQTMKEVEKGVILRGNPLYGIVPGFHKTYMNETAYRHFREHFAAFKKGSAPPQFPEGAEIVFVNFKDKEGKTPRVILVMKKTGDPKDEGGWKWEGFLMPAKKRIVKNPAKDCANCHYRGQKDWDGIFLPHAK</sequence>
<feature type="domain" description="Cytochrome P460" evidence="1">
    <location>
        <begin position="25"/>
        <end position="153"/>
    </location>
</feature>
<dbReference type="EMBL" id="DRNB01000111">
    <property type="protein sequence ID" value="HHJ63847.1"/>
    <property type="molecule type" value="Genomic_DNA"/>
</dbReference>
<dbReference type="Gene3D" id="3.50.70.20">
    <property type="entry name" value="Cytochrome P460"/>
    <property type="match status" value="1"/>
</dbReference>
<dbReference type="InterPro" id="IPR032033">
    <property type="entry name" value="Cytochrome_P460"/>
</dbReference>
<dbReference type="InterPro" id="IPR038142">
    <property type="entry name" value="Cytochrome_P460_sp"/>
</dbReference>
<evidence type="ECO:0000259" key="1">
    <source>
        <dbReference type="Pfam" id="PF16694"/>
    </source>
</evidence>